<dbReference type="InterPro" id="IPR018555">
    <property type="entry name" value="C630.06c-like"/>
</dbReference>
<dbReference type="AlphaFoldDB" id="A0A5M8PX20"/>
<gene>
    <name evidence="2" type="ORF">FRX48_02967</name>
</gene>
<reference evidence="2 3" key="1">
    <citation type="submission" date="2019-09" db="EMBL/GenBank/DDBJ databases">
        <title>The hologenome of the rock-dwelling lichen Lasallia pustulata.</title>
        <authorList>
            <person name="Greshake Tzovaras B."/>
            <person name="Segers F."/>
            <person name="Bicker A."/>
            <person name="Dal Grande F."/>
            <person name="Otte J."/>
            <person name="Hankeln T."/>
            <person name="Schmitt I."/>
            <person name="Ebersberger I."/>
        </authorList>
    </citation>
    <scope>NUCLEOTIDE SEQUENCE [LARGE SCALE GENOMIC DNA]</scope>
    <source>
        <strain evidence="2">A1-1</strain>
    </source>
</reference>
<feature type="region of interest" description="Disordered" evidence="1">
    <location>
        <begin position="1"/>
        <end position="29"/>
    </location>
</feature>
<dbReference type="EMBL" id="VXIT01000004">
    <property type="protein sequence ID" value="KAA6413223.1"/>
    <property type="molecule type" value="Genomic_DNA"/>
</dbReference>
<feature type="compositionally biased region" description="Basic and acidic residues" evidence="1">
    <location>
        <begin position="1"/>
        <end position="17"/>
    </location>
</feature>
<name>A0A5M8PX20_9LECA</name>
<evidence type="ECO:0000313" key="3">
    <source>
        <dbReference type="Proteomes" id="UP000324767"/>
    </source>
</evidence>
<feature type="compositionally biased region" description="Polar residues" evidence="1">
    <location>
        <begin position="189"/>
        <end position="202"/>
    </location>
</feature>
<feature type="compositionally biased region" description="Basic residues" evidence="1">
    <location>
        <begin position="205"/>
        <end position="236"/>
    </location>
</feature>
<dbReference type="Proteomes" id="UP000324767">
    <property type="component" value="Unassembled WGS sequence"/>
</dbReference>
<protein>
    <submittedName>
        <fullName evidence="2">Uncharacterized protein</fullName>
    </submittedName>
</protein>
<organism evidence="2 3">
    <name type="scientific">Lasallia pustulata</name>
    <dbReference type="NCBI Taxonomy" id="136370"/>
    <lineage>
        <taxon>Eukaryota</taxon>
        <taxon>Fungi</taxon>
        <taxon>Dikarya</taxon>
        <taxon>Ascomycota</taxon>
        <taxon>Pezizomycotina</taxon>
        <taxon>Lecanoromycetes</taxon>
        <taxon>OSLEUM clade</taxon>
        <taxon>Umbilicariomycetidae</taxon>
        <taxon>Umbilicariales</taxon>
        <taxon>Umbilicariaceae</taxon>
        <taxon>Lasallia</taxon>
    </lineage>
</organism>
<proteinExistence type="predicted"/>
<sequence>MFELPQEKRIRREDLHSESPSPRSSAPDIALSTLLRERFEWTYQPAKPDLSALPEPPALENTIEAPAEEEEEEGFSFRLFSTSTAKRSGSAGLQPNPQKIVIKSPSPSLSEPGFTHPRRPARYYFTGASSPSKRQQYEAAAISGQDVLNAQNTPYPGHSLPWRVLTLTLPLPLPPPRPTNPPPQPPRTNATAKSGASPSAETSRCKPRTRRPAPRAKRKRRWRSGRSGRSGIGRRR</sequence>
<dbReference type="Pfam" id="PF09428">
    <property type="entry name" value="DUF2011"/>
    <property type="match status" value="1"/>
</dbReference>
<feature type="region of interest" description="Disordered" evidence="1">
    <location>
        <begin position="47"/>
        <end position="138"/>
    </location>
</feature>
<feature type="region of interest" description="Disordered" evidence="1">
    <location>
        <begin position="168"/>
        <end position="236"/>
    </location>
</feature>
<dbReference type="OrthoDB" id="5421932at2759"/>
<comment type="caution">
    <text evidence="2">The sequence shown here is derived from an EMBL/GenBank/DDBJ whole genome shotgun (WGS) entry which is preliminary data.</text>
</comment>
<accession>A0A5M8PX20</accession>
<evidence type="ECO:0000256" key="1">
    <source>
        <dbReference type="SAM" id="MobiDB-lite"/>
    </source>
</evidence>
<feature type="compositionally biased region" description="Pro residues" evidence="1">
    <location>
        <begin position="171"/>
        <end position="186"/>
    </location>
</feature>
<feature type="compositionally biased region" description="Polar residues" evidence="1">
    <location>
        <begin position="79"/>
        <end position="97"/>
    </location>
</feature>
<evidence type="ECO:0000313" key="2">
    <source>
        <dbReference type="EMBL" id="KAA6413223.1"/>
    </source>
</evidence>